<dbReference type="InParanoid" id="A0A369JPH8"/>
<feature type="domain" description="Transcription factor IIIC subunit Tfc1/Sfc1 triple barrel" evidence="6">
    <location>
        <begin position="37"/>
        <end position="150"/>
    </location>
</feature>
<dbReference type="EMBL" id="LUEZ02000047">
    <property type="protein sequence ID" value="RDB23140.1"/>
    <property type="molecule type" value="Genomic_DNA"/>
</dbReference>
<dbReference type="InterPro" id="IPR019136">
    <property type="entry name" value="TF_IIIC_su-5_HTH"/>
</dbReference>
<reference evidence="7" key="1">
    <citation type="submission" date="2018-04" db="EMBL/GenBank/DDBJ databases">
        <title>Whole genome sequencing of Hypsizygus marmoreus.</title>
        <authorList>
            <person name="Choi I.-G."/>
            <person name="Min B."/>
            <person name="Kim J.-G."/>
            <person name="Kim S."/>
            <person name="Oh Y.-L."/>
            <person name="Kong W.-S."/>
            <person name="Park H."/>
            <person name="Jeong J."/>
            <person name="Song E.-S."/>
        </authorList>
    </citation>
    <scope>NUCLEOTIDE SEQUENCE [LARGE SCALE GENOMIC DNA]</scope>
    <source>
        <strain evidence="7">51987-8</strain>
    </source>
</reference>
<evidence type="ECO:0000259" key="6">
    <source>
        <dbReference type="Pfam" id="PF17682"/>
    </source>
</evidence>
<comment type="subcellular location">
    <subcellularLocation>
        <location evidence="1">Nucleus</location>
    </subcellularLocation>
</comment>
<dbReference type="GO" id="GO:0006384">
    <property type="term" value="P:transcription initiation at RNA polymerase III promoter"/>
    <property type="evidence" value="ECO:0007669"/>
    <property type="project" value="InterPro"/>
</dbReference>
<dbReference type="GO" id="GO:0005634">
    <property type="term" value="C:nucleus"/>
    <property type="evidence" value="ECO:0007669"/>
    <property type="project" value="UniProtKB-SubCell"/>
</dbReference>
<name>A0A369JPH8_HYPMA</name>
<dbReference type="STRING" id="39966.A0A369JPH8"/>
<evidence type="ECO:0000256" key="1">
    <source>
        <dbReference type="ARBA" id="ARBA00004123"/>
    </source>
</evidence>
<organism evidence="7 8">
    <name type="scientific">Hypsizygus marmoreus</name>
    <name type="common">White beech mushroom</name>
    <name type="synonym">Agaricus marmoreus</name>
    <dbReference type="NCBI Taxonomy" id="39966"/>
    <lineage>
        <taxon>Eukaryota</taxon>
        <taxon>Fungi</taxon>
        <taxon>Dikarya</taxon>
        <taxon>Basidiomycota</taxon>
        <taxon>Agaricomycotina</taxon>
        <taxon>Agaricomycetes</taxon>
        <taxon>Agaricomycetidae</taxon>
        <taxon>Agaricales</taxon>
        <taxon>Tricholomatineae</taxon>
        <taxon>Lyophyllaceae</taxon>
        <taxon>Hypsizygus</taxon>
    </lineage>
</organism>
<evidence type="ECO:0000259" key="5">
    <source>
        <dbReference type="Pfam" id="PF09734"/>
    </source>
</evidence>
<comment type="caution">
    <text evidence="7">The sequence shown here is derived from an EMBL/GenBank/DDBJ whole genome shotgun (WGS) entry which is preliminary data.</text>
</comment>
<keyword evidence="8" id="KW-1185">Reference proteome</keyword>
<keyword evidence="4" id="KW-0539">Nucleus</keyword>
<evidence type="ECO:0000256" key="4">
    <source>
        <dbReference type="ARBA" id="ARBA00023242"/>
    </source>
</evidence>
<dbReference type="Proteomes" id="UP000076154">
    <property type="component" value="Unassembled WGS sequence"/>
</dbReference>
<accession>A0A369JPH8</accession>
<keyword evidence="2" id="KW-0238">DNA-binding</keyword>
<dbReference type="InterPro" id="IPR042536">
    <property type="entry name" value="TFIIIC_tauA_Sfc1"/>
</dbReference>
<dbReference type="OrthoDB" id="5598268at2759"/>
<dbReference type="GO" id="GO:0001002">
    <property type="term" value="F:RNA polymerase III type 1 promoter sequence-specific DNA binding"/>
    <property type="evidence" value="ECO:0007669"/>
    <property type="project" value="TreeGrafter"/>
</dbReference>
<dbReference type="FunCoup" id="A0A369JPH8">
    <property type="interactions" value="375"/>
</dbReference>
<dbReference type="Pfam" id="PF09734">
    <property type="entry name" value="Tau95"/>
    <property type="match status" value="1"/>
</dbReference>
<dbReference type="InterPro" id="IPR040454">
    <property type="entry name" value="TF_IIIC_Tfc1/Sfc1"/>
</dbReference>
<dbReference type="InterPro" id="IPR041499">
    <property type="entry name" value="Tfc1/Sfc1_N"/>
</dbReference>
<keyword evidence="3" id="KW-0804">Transcription</keyword>
<evidence type="ECO:0000256" key="3">
    <source>
        <dbReference type="ARBA" id="ARBA00023163"/>
    </source>
</evidence>
<sequence>MEPSSSTLPNIESYVPELGLSPFTEAPEHPLSQVPFYSVEYPGYVRPQSVPIAISNLGGQSTIDNAFKRAASRTEALIELKLRPGQPFAHPVPGDVVATNNILLKIVKRRRKRRPDGIMEDGAIGEYTAEAIGVIPKTARFRSMVDYQYQPDMNDPVSKLRVAMDNMDVEALQAYTIPREKADYMISTNANAEKTETSMDIDLNLDPQLTGVAVPPPRPECQSPALPSMKSNLRLFPPPLFSRQTISQAYNFKANTASMVSTSVDEETGEEKKRLINRMRWKGYGPASIMFSDIHVPDKPPQVVEEGRHLIDQKILKKLEALFVERPVWTRMSLFNQLAPSETREILNSKALLPLVCYVFQDGPWRDTLVRFSYDPRKDRSARLYQRLYFRNANHPIARPSVITRRQDRSAANVQVRALEEGTEKEADRRKSHIFDGQTITKETAAFQLCDITDPMLKEMIDDPDDLREECNERDGWYTSHAFERIKTVLRHKFFSLLEGHPASDEECRALLVTNEGSAKATISNRSHKLRAGKHNMAKGALRPEDAAAVRLRATLDRNAKTLQGLR</sequence>
<dbReference type="Gene3D" id="3.30.200.160">
    <property type="entry name" value="TFIIIC, subcomplex tauA, subunit Sfc1, barrel domain"/>
    <property type="match status" value="1"/>
</dbReference>
<proteinExistence type="predicted"/>
<evidence type="ECO:0000256" key="2">
    <source>
        <dbReference type="ARBA" id="ARBA00023125"/>
    </source>
</evidence>
<dbReference type="PANTHER" id="PTHR13230:SF5">
    <property type="entry name" value="GENERAL TRANSCRIPTION FACTOR 3C POLYPEPTIDE 5"/>
    <property type="match status" value="1"/>
</dbReference>
<dbReference type="Pfam" id="PF17682">
    <property type="entry name" value="Tau95_N"/>
    <property type="match status" value="1"/>
</dbReference>
<dbReference type="GO" id="GO:0000127">
    <property type="term" value="C:transcription factor TFIIIC complex"/>
    <property type="evidence" value="ECO:0007669"/>
    <property type="project" value="InterPro"/>
</dbReference>
<gene>
    <name evidence="7" type="primary">sfc1</name>
    <name evidence="7" type="ORF">Hypma_009554</name>
</gene>
<protein>
    <submittedName>
        <fullName evidence="7">Transcription factor tau subunit sfc1</fullName>
    </submittedName>
</protein>
<dbReference type="AlphaFoldDB" id="A0A369JPH8"/>
<feature type="domain" description="Transcription factor IIIC subunit 5 HTH" evidence="5">
    <location>
        <begin position="235"/>
        <end position="391"/>
    </location>
</feature>
<evidence type="ECO:0000313" key="7">
    <source>
        <dbReference type="EMBL" id="RDB23140.1"/>
    </source>
</evidence>
<dbReference type="PANTHER" id="PTHR13230">
    <property type="entry name" value="GENERAL TRANSCRIPTION FACTOR IIIC, POLYPEPTIDE 5"/>
    <property type="match status" value="1"/>
</dbReference>
<evidence type="ECO:0000313" key="8">
    <source>
        <dbReference type="Proteomes" id="UP000076154"/>
    </source>
</evidence>
<dbReference type="GO" id="GO:0001003">
    <property type="term" value="F:RNA polymerase III type 2 promoter sequence-specific DNA binding"/>
    <property type="evidence" value="ECO:0007669"/>
    <property type="project" value="TreeGrafter"/>
</dbReference>